<keyword evidence="12" id="KW-0325">Glycoprotein</keyword>
<dbReference type="GO" id="GO:0046872">
    <property type="term" value="F:metal ion binding"/>
    <property type="evidence" value="ECO:0007669"/>
    <property type="project" value="UniProtKB-KW"/>
</dbReference>
<comment type="similarity">
    <text evidence="14">Belongs to the amino acid/polyamine transporter 2 family. SLC38A9 subfamily.</text>
</comment>
<keyword evidence="11" id="KW-1015">Disulfide bond</keyword>
<feature type="transmembrane region" description="Helical" evidence="15">
    <location>
        <begin position="125"/>
        <end position="144"/>
    </location>
</feature>
<keyword evidence="13" id="KW-0458">Lysosome</keyword>
<evidence type="ECO:0000259" key="16">
    <source>
        <dbReference type="Pfam" id="PF01490"/>
    </source>
</evidence>
<dbReference type="Pfam" id="PF01490">
    <property type="entry name" value="Aa_trans"/>
    <property type="match status" value="1"/>
</dbReference>
<feature type="transmembrane region" description="Helical" evidence="15">
    <location>
        <begin position="186"/>
        <end position="207"/>
    </location>
</feature>
<dbReference type="GO" id="GO:0031902">
    <property type="term" value="C:late endosome membrane"/>
    <property type="evidence" value="ECO:0007669"/>
    <property type="project" value="UniProtKB-SubCell"/>
</dbReference>
<evidence type="ECO:0000256" key="5">
    <source>
        <dbReference type="ARBA" id="ARBA00022723"/>
    </source>
</evidence>
<proteinExistence type="inferred from homology"/>
<evidence type="ECO:0000256" key="15">
    <source>
        <dbReference type="SAM" id="Phobius"/>
    </source>
</evidence>
<feature type="transmembrane region" description="Helical" evidence="15">
    <location>
        <begin position="219"/>
        <end position="242"/>
    </location>
</feature>
<keyword evidence="18" id="KW-1185">Reference proteome</keyword>
<reference evidence="17" key="1">
    <citation type="submission" date="2021-01" db="EMBL/GenBank/DDBJ databases">
        <authorList>
            <consortium name="Genoscope - CEA"/>
            <person name="William W."/>
        </authorList>
    </citation>
    <scope>NUCLEOTIDE SEQUENCE</scope>
</reference>
<name>A0A8S1NKV3_PARPR</name>
<comment type="caution">
    <text evidence="17">The sequence shown here is derived from an EMBL/GenBank/DDBJ whole genome shotgun (WGS) entry which is preliminary data.</text>
</comment>
<evidence type="ECO:0000256" key="12">
    <source>
        <dbReference type="ARBA" id="ARBA00023180"/>
    </source>
</evidence>
<dbReference type="InterPro" id="IPR013057">
    <property type="entry name" value="AA_transpt_TM"/>
</dbReference>
<keyword evidence="6" id="KW-0967">Endosome</keyword>
<feature type="transmembrane region" description="Helical" evidence="15">
    <location>
        <begin position="304"/>
        <end position="324"/>
    </location>
</feature>
<dbReference type="OMA" id="ICLFFEM"/>
<dbReference type="AlphaFoldDB" id="A0A8S1NKV3"/>
<feature type="transmembrane region" description="Helical" evidence="15">
    <location>
        <begin position="81"/>
        <end position="105"/>
    </location>
</feature>
<evidence type="ECO:0000313" key="17">
    <source>
        <dbReference type="EMBL" id="CAD8092742.1"/>
    </source>
</evidence>
<feature type="transmembrane region" description="Helical" evidence="15">
    <location>
        <begin position="33"/>
        <end position="54"/>
    </location>
</feature>
<evidence type="ECO:0000256" key="10">
    <source>
        <dbReference type="ARBA" id="ARBA00023136"/>
    </source>
</evidence>
<dbReference type="EMBL" id="CAJJDM010000094">
    <property type="protein sequence ID" value="CAD8092742.1"/>
    <property type="molecule type" value="Genomic_DNA"/>
</dbReference>
<evidence type="ECO:0000256" key="1">
    <source>
        <dbReference type="ARBA" id="ARBA00004107"/>
    </source>
</evidence>
<feature type="domain" description="Amino acid transporter transmembrane" evidence="16">
    <location>
        <begin position="8"/>
        <end position="363"/>
    </location>
</feature>
<evidence type="ECO:0000256" key="11">
    <source>
        <dbReference type="ARBA" id="ARBA00023157"/>
    </source>
</evidence>
<dbReference type="PANTHER" id="PTHR22950">
    <property type="entry name" value="AMINO ACID TRANSPORTER"/>
    <property type="match status" value="1"/>
</dbReference>
<keyword evidence="3" id="KW-0813">Transport</keyword>
<evidence type="ECO:0000256" key="13">
    <source>
        <dbReference type="ARBA" id="ARBA00023228"/>
    </source>
</evidence>
<evidence type="ECO:0000256" key="6">
    <source>
        <dbReference type="ARBA" id="ARBA00022753"/>
    </source>
</evidence>
<feature type="transmembrane region" description="Helical" evidence="15">
    <location>
        <begin position="262"/>
        <end position="284"/>
    </location>
</feature>
<comment type="subcellular location">
    <subcellularLocation>
        <location evidence="1">Late endosome membrane</location>
        <topology evidence="1">Multi-pass membrane protein</topology>
    </subcellularLocation>
    <subcellularLocation>
        <location evidence="2">Lysosome membrane</location>
        <topology evidence="2">Multi-pass membrane protein</topology>
    </subcellularLocation>
</comment>
<evidence type="ECO:0000313" key="18">
    <source>
        <dbReference type="Proteomes" id="UP000688137"/>
    </source>
</evidence>
<evidence type="ECO:0000256" key="7">
    <source>
        <dbReference type="ARBA" id="ARBA00022970"/>
    </source>
</evidence>
<dbReference type="GO" id="GO:0015179">
    <property type="term" value="F:L-amino acid transmembrane transporter activity"/>
    <property type="evidence" value="ECO:0007669"/>
    <property type="project" value="TreeGrafter"/>
</dbReference>
<keyword evidence="4 15" id="KW-0812">Transmembrane</keyword>
<evidence type="ECO:0000256" key="14">
    <source>
        <dbReference type="ARBA" id="ARBA00038442"/>
    </source>
</evidence>
<keyword evidence="8 15" id="KW-1133">Transmembrane helix</keyword>
<organism evidence="17 18">
    <name type="scientific">Paramecium primaurelia</name>
    <dbReference type="NCBI Taxonomy" id="5886"/>
    <lineage>
        <taxon>Eukaryota</taxon>
        <taxon>Sar</taxon>
        <taxon>Alveolata</taxon>
        <taxon>Ciliophora</taxon>
        <taxon>Intramacronucleata</taxon>
        <taxon>Oligohymenophorea</taxon>
        <taxon>Peniculida</taxon>
        <taxon>Parameciidae</taxon>
        <taxon>Paramecium</taxon>
    </lineage>
</organism>
<gene>
    <name evidence="17" type="ORF">PPRIM_AZ9-3.1.T0910105</name>
</gene>
<dbReference type="Proteomes" id="UP000688137">
    <property type="component" value="Unassembled WGS sequence"/>
</dbReference>
<evidence type="ECO:0000256" key="2">
    <source>
        <dbReference type="ARBA" id="ARBA00004155"/>
    </source>
</evidence>
<keyword evidence="9" id="KW-0915">Sodium</keyword>
<dbReference type="GO" id="GO:0005765">
    <property type="term" value="C:lysosomal membrane"/>
    <property type="evidence" value="ECO:0007669"/>
    <property type="project" value="UniProtKB-SubCell"/>
</dbReference>
<feature type="transmembrane region" description="Helical" evidence="15">
    <location>
        <begin position="384"/>
        <end position="408"/>
    </location>
</feature>
<feature type="transmembrane region" description="Helical" evidence="15">
    <location>
        <begin position="330"/>
        <end position="352"/>
    </location>
</feature>
<evidence type="ECO:0000256" key="9">
    <source>
        <dbReference type="ARBA" id="ARBA00023053"/>
    </source>
</evidence>
<feature type="transmembrane region" description="Helical" evidence="15">
    <location>
        <begin position="156"/>
        <end position="174"/>
    </location>
</feature>
<keyword evidence="10 15" id="KW-0472">Membrane</keyword>
<evidence type="ECO:0000256" key="4">
    <source>
        <dbReference type="ARBA" id="ARBA00022692"/>
    </source>
</evidence>
<accession>A0A8S1NKV3</accession>
<feature type="transmembrane region" description="Helical" evidence="15">
    <location>
        <begin position="7"/>
        <end position="27"/>
    </location>
</feature>
<keyword evidence="5" id="KW-0479">Metal-binding</keyword>
<keyword evidence="7" id="KW-0029">Amino-acid transport</keyword>
<protein>
    <recommendedName>
        <fullName evidence="16">Amino acid transporter transmembrane domain-containing protein</fullName>
    </recommendedName>
</protein>
<sequence length="409" mass="46314">MNKSSFIPIFTLSNGMIGSAPIVLPVLYNQYGFLNGVVFSFIICLTSCITCLIVKKYHLKKEVDLQFLINRILGPKFQTSFNFITIIFYIACAQIQVIISCSLIYSVISLFVNSAPQNVFTFSQFSYQILGMIYILILLPTFFIKDITPLLKLPTYASLATLLAVIFIIFQGSQSPTISLWKSNDIAVLPSVFQLAFLGHSLVVPLLSKSESKHKSRDIIIAYILTFTIYQVVGLFGSYALFERKPQEGLSGFTILDYFPQSQLFVIILQILLFIQISLLLPIIQYVARLRFFAFFNAKNPKPYMLIIFSFVFAFICLFFEMMNLNLENLISYTGAIIGTIIGYILPIACHIKMKYFNNKKVQELNLIESSQELQTKKIGKLEILLDCLGCGIILSIGLSVLVLRFIYV</sequence>
<evidence type="ECO:0000256" key="8">
    <source>
        <dbReference type="ARBA" id="ARBA00022989"/>
    </source>
</evidence>
<dbReference type="PANTHER" id="PTHR22950:SF244">
    <property type="entry name" value="NEUTRAL AMINO ACID TRANSPORTER 9"/>
    <property type="match status" value="1"/>
</dbReference>
<evidence type="ECO:0000256" key="3">
    <source>
        <dbReference type="ARBA" id="ARBA00022448"/>
    </source>
</evidence>